<accession>A0ABW9Y379</accession>
<dbReference type="InterPro" id="IPR021955">
    <property type="entry name" value="DUF3572"/>
</dbReference>
<name>A0ABW9Y379_9RHOB</name>
<dbReference type="Proteomes" id="UP001517376">
    <property type="component" value="Unassembled WGS sequence"/>
</dbReference>
<dbReference type="RefSeq" id="WP_161765402.1">
    <property type="nucleotide sequence ID" value="NZ_JAAATW010000001.1"/>
</dbReference>
<keyword evidence="2" id="KW-1185">Reference proteome</keyword>
<protein>
    <submittedName>
        <fullName evidence="1">DUF3572 family protein</fullName>
    </submittedName>
</protein>
<gene>
    <name evidence="1" type="ORF">GU920_02540</name>
</gene>
<reference evidence="2" key="1">
    <citation type="submission" date="2020-01" db="EMBL/GenBank/DDBJ databases">
        <title>Sphingomonas sp. strain CSW-10.</title>
        <authorList>
            <person name="Chen W.-M."/>
        </authorList>
    </citation>
    <scope>NUCLEOTIDE SEQUENCE [LARGE SCALE GENOMIC DNA]</scope>
    <source>
        <strain evidence="2">CCP-1</strain>
    </source>
</reference>
<proteinExistence type="predicted"/>
<evidence type="ECO:0000313" key="1">
    <source>
        <dbReference type="EMBL" id="NBE06397.1"/>
    </source>
</evidence>
<evidence type="ECO:0000313" key="2">
    <source>
        <dbReference type="Proteomes" id="UP001517376"/>
    </source>
</evidence>
<organism evidence="1 2">
    <name type="scientific">Paragemmobacter ruber</name>
    <dbReference type="NCBI Taxonomy" id="1985673"/>
    <lineage>
        <taxon>Bacteria</taxon>
        <taxon>Pseudomonadati</taxon>
        <taxon>Pseudomonadota</taxon>
        <taxon>Alphaproteobacteria</taxon>
        <taxon>Rhodobacterales</taxon>
        <taxon>Paracoccaceae</taxon>
        <taxon>Paragemmobacter</taxon>
    </lineage>
</organism>
<comment type="caution">
    <text evidence="1">The sequence shown here is derived from an EMBL/GenBank/DDBJ whole genome shotgun (WGS) entry which is preliminary data.</text>
</comment>
<dbReference type="Pfam" id="PF12096">
    <property type="entry name" value="DUF3572"/>
    <property type="match status" value="1"/>
</dbReference>
<sequence>MKVEAAETLALQALGWLAGQDDMFGAFLGATGATPVAVAEAAGRPEFLAAVLDFLLQEDARIIAFCDAAGLAYAMPMQARAALPGGQALHWT</sequence>
<dbReference type="EMBL" id="JAAATW010000001">
    <property type="protein sequence ID" value="NBE06397.1"/>
    <property type="molecule type" value="Genomic_DNA"/>
</dbReference>